<keyword evidence="3" id="KW-1185">Reference proteome</keyword>
<feature type="region of interest" description="Disordered" evidence="1">
    <location>
        <begin position="162"/>
        <end position="218"/>
    </location>
</feature>
<dbReference type="OrthoDB" id="9004488at2"/>
<reference evidence="2 3" key="1">
    <citation type="submission" date="2017-09" db="EMBL/GenBank/DDBJ databases">
        <authorList>
            <person name="Varghese N."/>
            <person name="Submissions S."/>
        </authorList>
    </citation>
    <scope>NUCLEOTIDE SEQUENCE [LARGE SCALE GENOMIC DNA]</scope>
    <source>
        <strain evidence="2 3">OK806</strain>
    </source>
</reference>
<evidence type="ECO:0000313" key="3">
    <source>
        <dbReference type="Proteomes" id="UP000219522"/>
    </source>
</evidence>
<feature type="region of interest" description="Disordered" evidence="1">
    <location>
        <begin position="453"/>
        <end position="539"/>
    </location>
</feature>
<feature type="compositionally biased region" description="Low complexity" evidence="1">
    <location>
        <begin position="193"/>
        <end position="206"/>
    </location>
</feature>
<gene>
    <name evidence="2" type="ORF">SAMN05446927_3040</name>
</gene>
<name>A0A7Z7N2G2_9BURK</name>
<feature type="compositionally biased region" description="Low complexity" evidence="1">
    <location>
        <begin position="107"/>
        <end position="117"/>
    </location>
</feature>
<organism evidence="2 3">
    <name type="scientific">Caballeronia arationis</name>
    <dbReference type="NCBI Taxonomy" id="1777142"/>
    <lineage>
        <taxon>Bacteria</taxon>
        <taxon>Pseudomonadati</taxon>
        <taxon>Pseudomonadota</taxon>
        <taxon>Betaproteobacteria</taxon>
        <taxon>Burkholderiales</taxon>
        <taxon>Burkholderiaceae</taxon>
        <taxon>Caballeronia</taxon>
    </lineage>
</organism>
<feature type="compositionally biased region" description="Pro residues" evidence="1">
    <location>
        <begin position="97"/>
        <end position="106"/>
    </location>
</feature>
<feature type="compositionally biased region" description="Low complexity" evidence="1">
    <location>
        <begin position="355"/>
        <end position="399"/>
    </location>
</feature>
<dbReference type="Proteomes" id="UP000219522">
    <property type="component" value="Unassembled WGS sequence"/>
</dbReference>
<dbReference type="AlphaFoldDB" id="A0A7Z7N2G2"/>
<comment type="caution">
    <text evidence="2">The sequence shown here is derived from an EMBL/GenBank/DDBJ whole genome shotgun (WGS) entry which is preliminary data.</text>
</comment>
<feature type="compositionally biased region" description="Basic and acidic residues" evidence="1">
    <location>
        <begin position="207"/>
        <end position="217"/>
    </location>
</feature>
<evidence type="ECO:0000313" key="2">
    <source>
        <dbReference type="EMBL" id="SOE66253.1"/>
    </source>
</evidence>
<feature type="region of interest" description="Disordered" evidence="1">
    <location>
        <begin position="355"/>
        <end position="436"/>
    </location>
</feature>
<evidence type="ECO:0000256" key="1">
    <source>
        <dbReference type="SAM" id="MobiDB-lite"/>
    </source>
</evidence>
<feature type="compositionally biased region" description="Low complexity" evidence="1">
    <location>
        <begin position="406"/>
        <end position="417"/>
    </location>
</feature>
<feature type="compositionally biased region" description="Low complexity" evidence="1">
    <location>
        <begin position="458"/>
        <end position="539"/>
    </location>
</feature>
<dbReference type="RefSeq" id="WP_097189886.1">
    <property type="nucleotide sequence ID" value="NZ_FCOG02000163.1"/>
</dbReference>
<feature type="compositionally biased region" description="Low complexity" evidence="1">
    <location>
        <begin position="565"/>
        <end position="591"/>
    </location>
</feature>
<protein>
    <submittedName>
        <fullName evidence="2">Uncharacterized protein</fullName>
    </submittedName>
</protein>
<proteinExistence type="predicted"/>
<sequence>MTTRLTFPASMFSVVCQRCGSTLRKSADSCPNCGADRAAAFGEGHAKTRGAERENERGGMFKPAGAAAAGAAAGPALAAAAPVAGAVPPSVARTPEPIAPASPPPSVAASGTAAKAAPPLSLEADPDVLPDSEGWNRRKTVIASVCALALLAGGTAYMLHDGSADDEDAPPTTQHSASGAIDARPGGRAQGSALPATPTAPAVSAATEKRPSADDRPMSIGDTVLAARRAMEQHDLTAARNRLKSIAPAQQTRPDVQRLKDDLAQRELERDAALQLARACEKTSAWACVQQNAGEALALDGSNTESQAMLERVITHAGWLAGTPPIAAKKKAAPDGAGAVPPAATAATVPPATAAVQPATPPANVAAAKPAPAVAPAPAQTQTPPPATQKQAVAAARTPAAPPAETPATSTETHATTTPPPARESRRSASYGRSAPSSAMADVTVIPAPAISPPLLPTTPATSTTAATRGAAPVTAAPPSAARGTATTVTTMAPAAAEHATPATTAATTATTHSTAPTTAATTTTTSTTTSTAPTYAAPAPAPAARVATVIPSTAAAVTTNAPANTMTTTAPAPAPIPATATRTAAVTGNTPGSTGATETRPAPRAPLPDGENADELERAIKQFGWSGGDSMPKPSR</sequence>
<feature type="region of interest" description="Disordered" evidence="1">
    <location>
        <begin position="94"/>
        <end position="125"/>
    </location>
</feature>
<dbReference type="EMBL" id="OCSU01000001">
    <property type="protein sequence ID" value="SOE66253.1"/>
    <property type="molecule type" value="Genomic_DNA"/>
</dbReference>
<feature type="region of interest" description="Disordered" evidence="1">
    <location>
        <begin position="565"/>
        <end position="614"/>
    </location>
</feature>
<accession>A0A7Z7N2G2</accession>